<dbReference type="InterPro" id="IPR051397">
    <property type="entry name" value="Zn-ADH-like_protein"/>
</dbReference>
<dbReference type="AlphaFoldDB" id="A0A5C4VI73"/>
<comment type="caution">
    <text evidence="2">The sequence shown here is derived from an EMBL/GenBank/DDBJ whole genome shotgun (WGS) entry which is preliminary data.</text>
</comment>
<dbReference type="Proteomes" id="UP000312512">
    <property type="component" value="Unassembled WGS sequence"/>
</dbReference>
<dbReference type="InterPro" id="IPR036291">
    <property type="entry name" value="NAD(P)-bd_dom_sf"/>
</dbReference>
<keyword evidence="3" id="KW-1185">Reference proteome</keyword>
<name>A0A5C4VI73_9ACTN</name>
<dbReference type="PANTHER" id="PTHR43677">
    <property type="entry name" value="SHORT-CHAIN DEHYDROGENASE/REDUCTASE"/>
    <property type="match status" value="1"/>
</dbReference>
<dbReference type="InterPro" id="IPR013149">
    <property type="entry name" value="ADH-like_C"/>
</dbReference>
<proteinExistence type="predicted"/>
<dbReference type="RefSeq" id="WP_139636163.1">
    <property type="nucleotide sequence ID" value="NZ_CP045572.1"/>
</dbReference>
<dbReference type="InterPro" id="IPR011032">
    <property type="entry name" value="GroES-like_sf"/>
</dbReference>
<dbReference type="OrthoDB" id="9787435at2"/>
<dbReference type="Pfam" id="PF00107">
    <property type="entry name" value="ADH_zinc_N"/>
    <property type="match status" value="1"/>
</dbReference>
<dbReference type="SUPFAM" id="SSF51735">
    <property type="entry name" value="NAD(P)-binding Rossmann-fold domains"/>
    <property type="match status" value="1"/>
</dbReference>
<sequence length="319" mass="33531">MKAAVLHEVGGVPRYEDFPDPVAGDGEVIIDVKAVAVENVDKAIAAGTHYAGEKYVGRLPVIPAFDGIGALPDGTLVGFGNIRLPYGALAEKTVVPQGSYKPVPDGIDPAVVTVMASAITAMSVRTAAGFVPGETVLVQGATGVAGRLAVKVARLLGAGRIVATGRDDAQLREVRAVGADTVINTAVSDEALAQAYLDARGDGYDVVLDYLWGRPSEILLRALVPRSFAFGKPTRVVQIGESAGTELALSASSLRTSGVEVYGAAKGFDAQTIDEVYQQVVTWTRSGELTFDVEKVPLSDIETAWRRTDLKGRRLVVMP</sequence>
<dbReference type="Gene3D" id="3.40.50.720">
    <property type="entry name" value="NAD(P)-binding Rossmann-like Domain"/>
    <property type="match status" value="1"/>
</dbReference>
<evidence type="ECO:0000313" key="3">
    <source>
        <dbReference type="Proteomes" id="UP000312512"/>
    </source>
</evidence>
<dbReference type="PANTHER" id="PTHR43677:SF11">
    <property type="entry name" value="ZINC-CONTAINING ALCOHOL DEHYDROGENASE"/>
    <property type="match status" value="1"/>
</dbReference>
<evidence type="ECO:0000259" key="1">
    <source>
        <dbReference type="Pfam" id="PF00107"/>
    </source>
</evidence>
<feature type="domain" description="Alcohol dehydrogenase-like C-terminal" evidence="1">
    <location>
        <begin position="146"/>
        <end position="212"/>
    </location>
</feature>
<dbReference type="SUPFAM" id="SSF50129">
    <property type="entry name" value="GroES-like"/>
    <property type="match status" value="1"/>
</dbReference>
<evidence type="ECO:0000313" key="2">
    <source>
        <dbReference type="EMBL" id="KAB8188940.1"/>
    </source>
</evidence>
<reference evidence="2 3" key="1">
    <citation type="submission" date="2019-10" db="EMBL/GenBank/DDBJ databases">
        <title>Nonomuraea sp. nov., isolated from Phyllanthus amarus.</title>
        <authorList>
            <person name="Klykleung N."/>
            <person name="Tanasupawat S."/>
        </authorList>
    </citation>
    <scope>NUCLEOTIDE SEQUENCE [LARGE SCALE GENOMIC DNA]</scope>
    <source>
        <strain evidence="2 3">PA1-10</strain>
    </source>
</reference>
<organism evidence="2 3">
    <name type="scientific">Nonomuraea phyllanthi</name>
    <dbReference type="NCBI Taxonomy" id="2219224"/>
    <lineage>
        <taxon>Bacteria</taxon>
        <taxon>Bacillati</taxon>
        <taxon>Actinomycetota</taxon>
        <taxon>Actinomycetes</taxon>
        <taxon>Streptosporangiales</taxon>
        <taxon>Streptosporangiaceae</taxon>
        <taxon>Nonomuraea</taxon>
    </lineage>
</organism>
<dbReference type="EMBL" id="VDLX02000022">
    <property type="protein sequence ID" value="KAB8188940.1"/>
    <property type="molecule type" value="Genomic_DNA"/>
</dbReference>
<gene>
    <name evidence="2" type="ORF">FH608_041365</name>
</gene>
<protein>
    <submittedName>
        <fullName evidence="2">Zinc-binding dehydrogenase</fullName>
    </submittedName>
</protein>
<accession>A0A5P9YVB2</accession>
<dbReference type="Gene3D" id="3.90.180.10">
    <property type="entry name" value="Medium-chain alcohol dehydrogenases, catalytic domain"/>
    <property type="match status" value="2"/>
</dbReference>
<accession>A0A5C4VI73</accession>
<dbReference type="GO" id="GO:0016491">
    <property type="term" value="F:oxidoreductase activity"/>
    <property type="evidence" value="ECO:0007669"/>
    <property type="project" value="TreeGrafter"/>
</dbReference>